<keyword evidence="3" id="KW-1185">Reference proteome</keyword>
<accession>A0ABR3V4E2</accession>
<reference evidence="2 3" key="1">
    <citation type="journal article" date="2024" name="Commun. Biol.">
        <title>Comparative genomic analysis of thermophilic fungi reveals convergent evolutionary adaptations and gene losses.</title>
        <authorList>
            <person name="Steindorff A.S."/>
            <person name="Aguilar-Pontes M.V."/>
            <person name="Robinson A.J."/>
            <person name="Andreopoulos B."/>
            <person name="LaButti K."/>
            <person name="Kuo A."/>
            <person name="Mondo S."/>
            <person name="Riley R."/>
            <person name="Otillar R."/>
            <person name="Haridas S."/>
            <person name="Lipzen A."/>
            <person name="Grimwood J."/>
            <person name="Schmutz J."/>
            <person name="Clum A."/>
            <person name="Reid I.D."/>
            <person name="Moisan M.C."/>
            <person name="Butler G."/>
            <person name="Nguyen T.T.M."/>
            <person name="Dewar K."/>
            <person name="Conant G."/>
            <person name="Drula E."/>
            <person name="Henrissat B."/>
            <person name="Hansel C."/>
            <person name="Singer S."/>
            <person name="Hutchinson M.I."/>
            <person name="de Vries R.P."/>
            <person name="Natvig D.O."/>
            <person name="Powell A.J."/>
            <person name="Tsang A."/>
            <person name="Grigoriev I.V."/>
        </authorList>
    </citation>
    <scope>NUCLEOTIDE SEQUENCE [LARGE SCALE GENOMIC DNA]</scope>
    <source>
        <strain evidence="2 3">CBS 620.91</strain>
    </source>
</reference>
<evidence type="ECO:0000256" key="1">
    <source>
        <dbReference type="SAM" id="Phobius"/>
    </source>
</evidence>
<keyword evidence="1" id="KW-0812">Transmembrane</keyword>
<comment type="caution">
    <text evidence="2">The sequence shown here is derived from an EMBL/GenBank/DDBJ whole genome shotgun (WGS) entry which is preliminary data.</text>
</comment>
<gene>
    <name evidence="2" type="ORF">VTJ49DRAFT_4826</name>
</gene>
<proteinExistence type="predicted"/>
<name>A0ABR3V4E2_HUMIN</name>
<dbReference type="EMBL" id="JAZGSY010000385">
    <property type="protein sequence ID" value="KAL1836639.1"/>
    <property type="molecule type" value="Genomic_DNA"/>
</dbReference>
<feature type="transmembrane region" description="Helical" evidence="1">
    <location>
        <begin position="330"/>
        <end position="356"/>
    </location>
</feature>
<dbReference type="Proteomes" id="UP001583172">
    <property type="component" value="Unassembled WGS sequence"/>
</dbReference>
<keyword evidence="1" id="KW-0472">Membrane</keyword>
<evidence type="ECO:0000313" key="3">
    <source>
        <dbReference type="Proteomes" id="UP001583172"/>
    </source>
</evidence>
<protein>
    <submittedName>
        <fullName evidence="2">Uncharacterized protein</fullName>
    </submittedName>
</protein>
<sequence length="383" mass="43222">MTELTDLDSGLDDASKHDILSVFGVEVTPPKVSAMAPYFEYFAQELTASAMFDHLSNAETREALKILKLLKAHPNTRKEDIRDPSVPATGPALDFGVRAMLMTQCRTPGVFAGGVFNPEWKPCETLTEFVNRVYPRAEAPADDNYRRGPVVIERMAAPGLKTNVHITIEWTNHLTDHLELLVSADWKRLHVFRYPCYLNMCLKALEADRPNLDHSTEAALALGSLPPALLKETLKTYSLLFPQTDFASQDMLREAMGHDSATLESFGGMSSGHERRQDARRPETIADLYDKFPYWADRLEHLWREVENPRPVTRVERWVDKRKDQRWSTWWVVLGVMLAVLFGITATILGALQVWISYCSWLDDPRVAGCSAKLPVHGEAVGD</sequence>
<evidence type="ECO:0000313" key="2">
    <source>
        <dbReference type="EMBL" id="KAL1836639.1"/>
    </source>
</evidence>
<organism evidence="2 3">
    <name type="scientific">Humicola insolens</name>
    <name type="common">Soft-rot fungus</name>
    <dbReference type="NCBI Taxonomy" id="85995"/>
    <lineage>
        <taxon>Eukaryota</taxon>
        <taxon>Fungi</taxon>
        <taxon>Dikarya</taxon>
        <taxon>Ascomycota</taxon>
        <taxon>Pezizomycotina</taxon>
        <taxon>Sordariomycetes</taxon>
        <taxon>Sordariomycetidae</taxon>
        <taxon>Sordariales</taxon>
        <taxon>Chaetomiaceae</taxon>
        <taxon>Mycothermus</taxon>
    </lineage>
</organism>
<keyword evidence="1" id="KW-1133">Transmembrane helix</keyword>